<reference evidence="2 3" key="1">
    <citation type="submission" date="2024-05" db="EMBL/GenBank/DDBJ databases">
        <title>Genome sequencing and assembly of Indian major carp, Cirrhinus mrigala (Hamilton, 1822).</title>
        <authorList>
            <person name="Mohindra V."/>
            <person name="Chowdhury L.M."/>
            <person name="Lal K."/>
            <person name="Jena J.K."/>
        </authorList>
    </citation>
    <scope>NUCLEOTIDE SEQUENCE [LARGE SCALE GENOMIC DNA]</scope>
    <source>
        <strain evidence="2">CM1030</strain>
        <tissue evidence="2">Blood</tissue>
    </source>
</reference>
<comment type="caution">
    <text evidence="2">The sequence shown here is derived from an EMBL/GenBank/DDBJ whole genome shotgun (WGS) entry which is preliminary data.</text>
</comment>
<protein>
    <submittedName>
        <fullName evidence="2">Uncharacterized protein</fullName>
    </submittedName>
</protein>
<proteinExistence type="predicted"/>
<organism evidence="2 3">
    <name type="scientific">Cirrhinus mrigala</name>
    <name type="common">Mrigala</name>
    <dbReference type="NCBI Taxonomy" id="683832"/>
    <lineage>
        <taxon>Eukaryota</taxon>
        <taxon>Metazoa</taxon>
        <taxon>Chordata</taxon>
        <taxon>Craniata</taxon>
        <taxon>Vertebrata</taxon>
        <taxon>Euteleostomi</taxon>
        <taxon>Actinopterygii</taxon>
        <taxon>Neopterygii</taxon>
        <taxon>Teleostei</taxon>
        <taxon>Ostariophysi</taxon>
        <taxon>Cypriniformes</taxon>
        <taxon>Cyprinidae</taxon>
        <taxon>Labeoninae</taxon>
        <taxon>Labeonini</taxon>
        <taxon>Cirrhinus</taxon>
    </lineage>
</organism>
<feature type="compositionally biased region" description="Polar residues" evidence="1">
    <location>
        <begin position="45"/>
        <end position="57"/>
    </location>
</feature>
<dbReference type="AlphaFoldDB" id="A0ABD0S1J3"/>
<feature type="non-terminal residue" evidence="2">
    <location>
        <position position="57"/>
    </location>
</feature>
<evidence type="ECO:0000313" key="2">
    <source>
        <dbReference type="EMBL" id="KAL0204581.1"/>
    </source>
</evidence>
<name>A0ABD0S1J3_CIRMR</name>
<evidence type="ECO:0000256" key="1">
    <source>
        <dbReference type="SAM" id="MobiDB-lite"/>
    </source>
</evidence>
<dbReference type="Proteomes" id="UP001529510">
    <property type="component" value="Unassembled WGS sequence"/>
</dbReference>
<evidence type="ECO:0000313" key="3">
    <source>
        <dbReference type="Proteomes" id="UP001529510"/>
    </source>
</evidence>
<sequence length="57" mass="6445">CLSAEDQEEKNFKRLLSLQQQVTALQADKQAAQQLAAEQNHKHVQTQQLNASKQLSK</sequence>
<keyword evidence="3" id="KW-1185">Reference proteome</keyword>
<dbReference type="EMBL" id="JAMKFB020000001">
    <property type="protein sequence ID" value="KAL0204581.1"/>
    <property type="molecule type" value="Genomic_DNA"/>
</dbReference>
<feature type="region of interest" description="Disordered" evidence="1">
    <location>
        <begin position="34"/>
        <end position="57"/>
    </location>
</feature>
<gene>
    <name evidence="2" type="ORF">M9458_002599</name>
</gene>
<feature type="non-terminal residue" evidence="2">
    <location>
        <position position="1"/>
    </location>
</feature>
<accession>A0ABD0S1J3</accession>